<proteinExistence type="inferred from homology"/>
<evidence type="ECO:0000256" key="8">
    <source>
        <dbReference type="ARBA" id="ARBA00023211"/>
    </source>
</evidence>
<dbReference type="Gene3D" id="3.20.20.70">
    <property type="entry name" value="Aldolase class I"/>
    <property type="match status" value="1"/>
</dbReference>
<dbReference type="InterPro" id="IPR000891">
    <property type="entry name" value="PYR_CT"/>
</dbReference>
<dbReference type="PROSITE" id="PS00815">
    <property type="entry name" value="AIPM_HOMOCIT_SYNTH_1"/>
    <property type="match status" value="1"/>
</dbReference>
<dbReference type="CDD" id="cd07940">
    <property type="entry name" value="DRE_TIM_IPMS"/>
    <property type="match status" value="1"/>
</dbReference>
<keyword evidence="9" id="KW-0100">Branched-chain amino acid biosynthesis</keyword>
<comment type="similarity">
    <text evidence="2">Belongs to the alpha-IPM synthase/homocitrate synthase family. LeuA type 1 subfamily.</text>
</comment>
<evidence type="ECO:0000256" key="10">
    <source>
        <dbReference type="RuleBase" id="RU003523"/>
    </source>
</evidence>
<comment type="caution">
    <text evidence="12">The sequence shown here is derived from an EMBL/GenBank/DDBJ whole genome shotgun (WGS) entry which is preliminary data.</text>
</comment>
<comment type="pathway">
    <text evidence="1">Amino-acid biosynthesis; L-leucine biosynthesis; L-leucine from 3-methyl-2-oxobutanoate: step 1/4.</text>
</comment>
<dbReference type="PROSITE" id="PS50991">
    <property type="entry name" value="PYR_CT"/>
    <property type="match status" value="1"/>
</dbReference>
<evidence type="ECO:0000313" key="13">
    <source>
        <dbReference type="Proteomes" id="UP000216339"/>
    </source>
</evidence>
<dbReference type="RefSeq" id="WP_095508806.1">
    <property type="nucleotide sequence ID" value="NZ_MQWD01000001.1"/>
</dbReference>
<dbReference type="Gene3D" id="3.30.160.270">
    <property type="match status" value="1"/>
</dbReference>
<keyword evidence="13" id="KW-1185">Reference proteome</keyword>
<dbReference type="Proteomes" id="UP000216339">
    <property type="component" value="Unassembled WGS sequence"/>
</dbReference>
<dbReference type="PANTHER" id="PTHR10277">
    <property type="entry name" value="HOMOCITRATE SYNTHASE-RELATED"/>
    <property type="match status" value="1"/>
</dbReference>
<reference evidence="12 13" key="1">
    <citation type="submission" date="2016-11" db="EMBL/GenBank/DDBJ databases">
        <title>Study of marine rhodopsin-containing bacteria.</title>
        <authorList>
            <person name="Yoshizawa S."/>
            <person name="Kumagai Y."/>
            <person name="Kogure K."/>
        </authorList>
    </citation>
    <scope>NUCLEOTIDE SEQUENCE [LARGE SCALE GENOMIC DNA]</scope>
    <source>
        <strain evidence="12 13">SAORIC-28</strain>
    </source>
</reference>
<evidence type="ECO:0000256" key="5">
    <source>
        <dbReference type="ARBA" id="ARBA00022430"/>
    </source>
</evidence>
<dbReference type="InterPro" id="IPR002034">
    <property type="entry name" value="AIPM/Hcit_synth_CS"/>
</dbReference>
<sequence>MSPSQPGDRLVLFDTTLRDGEQSPGAAMTLSAKLRVAKLLAAMGVDVLEAGFPISSPQQADAVRQIVDALADTETVVCALGRAHEADVRAAGEALQGGRRTRIHTFIATSDIHIAAKFSAPRFGSTLEERRASVLRMAVEAVQQAKSFTDDVEFSAEDAGRTDHDFLCDVVAAAIEAGATTINIPDTTGYCTPADYGALFRAVQDCCDTSGVVLSTHCHDDLGLAVANTLAGVEAGARQVEVTINGIGERAGNAPLEEVAMALRVRADHYGVTHGLDATKLGEASRLVSVVTGFVVPPNKAIVGANAFAHEAGIHQHGVLKDRETYEIMRAADVGADAQGIRLGRHSGRHGLFARLARLGLEVEDADRDAVYARFVALADQKREIYDGDLRQIIDPATGAAERGFSLVGLRVSTGADERPHAEVTLLDAATGQVRVETASGDGPVDAIYRAIDGAAGRPHRLETYSIRALTKAADAMGEALVVVSDGPALAQGKATGTDILRASAEAYVQALNGLDADDHDEGGFVKEGIMASFDTV</sequence>
<keyword evidence="6" id="KW-0028">Amino-acid biosynthesis</keyword>
<dbReference type="GO" id="GO:0009098">
    <property type="term" value="P:L-leucine biosynthetic process"/>
    <property type="evidence" value="ECO:0007669"/>
    <property type="project" value="UniProtKB-KW"/>
</dbReference>
<dbReference type="NCBIfam" id="NF002086">
    <property type="entry name" value="PRK00915.1-3"/>
    <property type="match status" value="1"/>
</dbReference>
<gene>
    <name evidence="12" type="ORF">BSZ37_01290</name>
</gene>
<accession>A0A271IV86</accession>
<dbReference type="SUPFAM" id="SSF51569">
    <property type="entry name" value="Aldolase"/>
    <property type="match status" value="1"/>
</dbReference>
<name>A0A271IV86_9BACT</name>
<feature type="domain" description="Pyruvate carboxyltransferase" evidence="11">
    <location>
        <begin position="10"/>
        <end position="282"/>
    </location>
</feature>
<evidence type="ECO:0000256" key="3">
    <source>
        <dbReference type="ARBA" id="ARBA00012973"/>
    </source>
</evidence>
<dbReference type="PROSITE" id="PS00816">
    <property type="entry name" value="AIPM_HOMOCIT_SYNTH_2"/>
    <property type="match status" value="1"/>
</dbReference>
<dbReference type="OrthoDB" id="9804858at2"/>
<evidence type="ECO:0000256" key="2">
    <source>
        <dbReference type="ARBA" id="ARBA00009396"/>
    </source>
</evidence>
<dbReference type="Pfam" id="PF00682">
    <property type="entry name" value="HMGL-like"/>
    <property type="match status" value="1"/>
</dbReference>
<dbReference type="SUPFAM" id="SSF110921">
    <property type="entry name" value="2-isopropylmalate synthase LeuA, allosteric (dimerisation) domain"/>
    <property type="match status" value="1"/>
</dbReference>
<dbReference type="SMART" id="SM00917">
    <property type="entry name" value="LeuA_dimer"/>
    <property type="match status" value="1"/>
</dbReference>
<evidence type="ECO:0000256" key="7">
    <source>
        <dbReference type="ARBA" id="ARBA00022679"/>
    </source>
</evidence>
<evidence type="ECO:0000256" key="1">
    <source>
        <dbReference type="ARBA" id="ARBA00004689"/>
    </source>
</evidence>
<dbReference type="AlphaFoldDB" id="A0A271IV86"/>
<dbReference type="InterPro" id="IPR050073">
    <property type="entry name" value="2-IPM_HCS-like"/>
</dbReference>
<evidence type="ECO:0000256" key="4">
    <source>
        <dbReference type="ARBA" id="ARBA00018198"/>
    </source>
</evidence>
<dbReference type="FunFam" id="3.20.20.70:FF:000010">
    <property type="entry name" value="2-isopropylmalate synthase"/>
    <property type="match status" value="1"/>
</dbReference>
<dbReference type="GO" id="GO:0003852">
    <property type="term" value="F:2-isopropylmalate synthase activity"/>
    <property type="evidence" value="ECO:0007669"/>
    <property type="project" value="UniProtKB-EC"/>
</dbReference>
<organism evidence="12 13">
    <name type="scientific">Rubrivirga marina</name>
    <dbReference type="NCBI Taxonomy" id="1196024"/>
    <lineage>
        <taxon>Bacteria</taxon>
        <taxon>Pseudomonadati</taxon>
        <taxon>Rhodothermota</taxon>
        <taxon>Rhodothermia</taxon>
        <taxon>Rhodothermales</taxon>
        <taxon>Rubricoccaceae</taxon>
        <taxon>Rubrivirga</taxon>
    </lineage>
</organism>
<dbReference type="Pfam" id="PF22617">
    <property type="entry name" value="HCS_D2"/>
    <property type="match status" value="1"/>
</dbReference>
<keyword evidence="5" id="KW-0432">Leucine biosynthesis</keyword>
<keyword evidence="7 10" id="KW-0808">Transferase</keyword>
<dbReference type="Gene3D" id="1.10.238.260">
    <property type="match status" value="1"/>
</dbReference>
<dbReference type="Pfam" id="PF08502">
    <property type="entry name" value="LeuA_dimer"/>
    <property type="match status" value="1"/>
</dbReference>
<dbReference type="InterPro" id="IPR013709">
    <property type="entry name" value="2-isopropylmalate_synth_dimer"/>
</dbReference>
<dbReference type="InterPro" id="IPR036230">
    <property type="entry name" value="LeuA_allosteric_dom_sf"/>
</dbReference>
<dbReference type="InterPro" id="IPR013785">
    <property type="entry name" value="Aldolase_TIM"/>
</dbReference>
<evidence type="ECO:0000259" key="11">
    <source>
        <dbReference type="PROSITE" id="PS50991"/>
    </source>
</evidence>
<evidence type="ECO:0000256" key="6">
    <source>
        <dbReference type="ARBA" id="ARBA00022605"/>
    </source>
</evidence>
<dbReference type="EC" id="2.3.3.13" evidence="3"/>
<keyword evidence="8" id="KW-0464">Manganese</keyword>
<dbReference type="FunFam" id="1.10.238.260:FF:000001">
    <property type="entry name" value="2-isopropylmalate synthase"/>
    <property type="match status" value="1"/>
</dbReference>
<evidence type="ECO:0000256" key="9">
    <source>
        <dbReference type="ARBA" id="ARBA00023304"/>
    </source>
</evidence>
<evidence type="ECO:0000313" key="12">
    <source>
        <dbReference type="EMBL" id="PAP75171.1"/>
    </source>
</evidence>
<dbReference type="PANTHER" id="PTHR10277:SF9">
    <property type="entry name" value="2-ISOPROPYLMALATE SYNTHASE 1, CHLOROPLASTIC-RELATED"/>
    <property type="match status" value="1"/>
</dbReference>
<dbReference type="InterPro" id="IPR054691">
    <property type="entry name" value="LeuA/HCS_post-cat"/>
</dbReference>
<dbReference type="EMBL" id="MQWD01000001">
    <property type="protein sequence ID" value="PAP75171.1"/>
    <property type="molecule type" value="Genomic_DNA"/>
</dbReference>
<protein>
    <recommendedName>
        <fullName evidence="4">2-isopropylmalate synthase</fullName>
        <ecNumber evidence="3">2.3.3.13</ecNumber>
    </recommendedName>
</protein>